<dbReference type="HAMAP" id="MF_00009">
    <property type="entry name" value="Endoribonucl_YbeY"/>
    <property type="match status" value="1"/>
</dbReference>
<keyword evidence="8 9" id="KW-0862">Zinc</keyword>
<evidence type="ECO:0000256" key="6">
    <source>
        <dbReference type="ARBA" id="ARBA00022759"/>
    </source>
</evidence>
<dbReference type="PANTHER" id="PTHR46986:SF1">
    <property type="entry name" value="ENDORIBONUCLEASE YBEY, CHLOROPLASTIC"/>
    <property type="match status" value="1"/>
</dbReference>
<dbReference type="NCBIfam" id="TIGR00043">
    <property type="entry name" value="rRNA maturation RNase YbeY"/>
    <property type="match status" value="1"/>
</dbReference>
<keyword evidence="4 9" id="KW-0540">Nuclease</keyword>
<evidence type="ECO:0000256" key="5">
    <source>
        <dbReference type="ARBA" id="ARBA00022723"/>
    </source>
</evidence>
<gene>
    <name evidence="9" type="primary">ybeY</name>
    <name evidence="10" type="ORF">DCCM_2871</name>
</gene>
<evidence type="ECO:0000256" key="2">
    <source>
        <dbReference type="ARBA" id="ARBA00022517"/>
    </source>
</evidence>
<name>A0A2L2XIM1_9FIRM</name>
<dbReference type="PANTHER" id="PTHR46986">
    <property type="entry name" value="ENDORIBONUCLEASE YBEY, CHLOROPLASTIC"/>
    <property type="match status" value="1"/>
</dbReference>
<evidence type="ECO:0000256" key="1">
    <source>
        <dbReference type="ARBA" id="ARBA00010875"/>
    </source>
</evidence>
<dbReference type="GO" id="GO:0004521">
    <property type="term" value="F:RNA endonuclease activity"/>
    <property type="evidence" value="ECO:0007669"/>
    <property type="project" value="UniProtKB-UniRule"/>
</dbReference>
<evidence type="ECO:0000256" key="9">
    <source>
        <dbReference type="HAMAP-Rule" id="MF_00009"/>
    </source>
</evidence>
<keyword evidence="11" id="KW-1185">Reference proteome</keyword>
<dbReference type="Proteomes" id="UP000239549">
    <property type="component" value="Unassembled WGS sequence"/>
</dbReference>
<keyword evidence="3 9" id="KW-0698">rRNA processing</keyword>
<dbReference type="InterPro" id="IPR020549">
    <property type="entry name" value="YbeY_CS"/>
</dbReference>
<feature type="binding site" evidence="9">
    <location>
        <position position="118"/>
    </location>
    <ligand>
        <name>Zn(2+)</name>
        <dbReference type="ChEBI" id="CHEBI:29105"/>
        <note>catalytic</note>
    </ligand>
</feature>
<proteinExistence type="inferred from homology"/>
<keyword evidence="7 9" id="KW-0378">Hydrolase</keyword>
<keyword evidence="5 9" id="KW-0479">Metal-binding</keyword>
<evidence type="ECO:0000256" key="3">
    <source>
        <dbReference type="ARBA" id="ARBA00022552"/>
    </source>
</evidence>
<dbReference type="RefSeq" id="WP_104372103.1">
    <property type="nucleotide sequence ID" value="NZ_BFAV01000119.1"/>
</dbReference>
<dbReference type="EC" id="3.1.-.-" evidence="9"/>
<comment type="similarity">
    <text evidence="1 9">Belongs to the endoribonuclease YbeY family.</text>
</comment>
<evidence type="ECO:0000313" key="10">
    <source>
        <dbReference type="EMBL" id="GBF33761.1"/>
    </source>
</evidence>
<dbReference type="OrthoDB" id="9807740at2"/>
<evidence type="ECO:0000313" key="11">
    <source>
        <dbReference type="Proteomes" id="UP000239549"/>
    </source>
</evidence>
<dbReference type="SUPFAM" id="SSF55486">
    <property type="entry name" value="Metalloproteases ('zincins'), catalytic domain"/>
    <property type="match status" value="1"/>
</dbReference>
<accession>A0A2L2XIM1</accession>
<comment type="subcellular location">
    <subcellularLocation>
        <location evidence="9">Cytoplasm</location>
    </subcellularLocation>
</comment>
<dbReference type="Gene3D" id="3.40.390.30">
    <property type="entry name" value="Metalloproteases ('zincins'), catalytic domain"/>
    <property type="match status" value="1"/>
</dbReference>
<keyword evidence="2 9" id="KW-0690">Ribosome biogenesis</keyword>
<comment type="function">
    <text evidence="9">Single strand-specific metallo-endoribonuclease involved in late-stage 70S ribosome quality control and in maturation of the 3' terminus of the 16S rRNA.</text>
</comment>
<dbReference type="GO" id="GO:0004222">
    <property type="term" value="F:metalloendopeptidase activity"/>
    <property type="evidence" value="ECO:0007669"/>
    <property type="project" value="InterPro"/>
</dbReference>
<sequence>MPVLVSNLQEKIQLSEEIAATVEKVVLAVLERELIDPGAEISVVFVDNDYIRQLNREYRGIDSPTDVLSFALEEGEPMPDSGEERILGDVVLSLERAEEQSREYGHGFMREVAYLTAHGALHLLGYDHGTEDQRNIMRQKEEAALAALDLGR</sequence>
<dbReference type="AlphaFoldDB" id="A0A2L2XIM1"/>
<dbReference type="GO" id="GO:0006364">
    <property type="term" value="P:rRNA processing"/>
    <property type="evidence" value="ECO:0007669"/>
    <property type="project" value="UniProtKB-UniRule"/>
</dbReference>
<evidence type="ECO:0000256" key="8">
    <source>
        <dbReference type="ARBA" id="ARBA00022833"/>
    </source>
</evidence>
<feature type="binding site" evidence="9">
    <location>
        <position position="122"/>
    </location>
    <ligand>
        <name>Zn(2+)</name>
        <dbReference type="ChEBI" id="CHEBI:29105"/>
        <note>catalytic</note>
    </ligand>
</feature>
<keyword evidence="6 9" id="KW-0255">Endonuclease</keyword>
<dbReference type="GO" id="GO:0005737">
    <property type="term" value="C:cytoplasm"/>
    <property type="evidence" value="ECO:0007669"/>
    <property type="project" value="UniProtKB-SubCell"/>
</dbReference>
<evidence type="ECO:0000256" key="7">
    <source>
        <dbReference type="ARBA" id="ARBA00022801"/>
    </source>
</evidence>
<evidence type="ECO:0000256" key="4">
    <source>
        <dbReference type="ARBA" id="ARBA00022722"/>
    </source>
</evidence>
<dbReference type="PROSITE" id="PS01306">
    <property type="entry name" value="UPF0054"/>
    <property type="match status" value="1"/>
</dbReference>
<feature type="binding site" evidence="9">
    <location>
        <position position="128"/>
    </location>
    <ligand>
        <name>Zn(2+)</name>
        <dbReference type="ChEBI" id="CHEBI:29105"/>
        <note>catalytic</note>
    </ligand>
</feature>
<reference evidence="11" key="1">
    <citation type="submission" date="2018-02" db="EMBL/GenBank/DDBJ databases">
        <title>Genome sequence of Desulfocucumis palustris strain NAW-5.</title>
        <authorList>
            <person name="Watanabe M."/>
            <person name="Kojima H."/>
            <person name="Fukui M."/>
        </authorList>
    </citation>
    <scope>NUCLEOTIDE SEQUENCE [LARGE SCALE GENOMIC DNA]</scope>
    <source>
        <strain evidence="11">NAW-5</strain>
    </source>
</reference>
<organism evidence="10 11">
    <name type="scientific">Desulfocucumis palustris</name>
    <dbReference type="NCBI Taxonomy" id="1898651"/>
    <lineage>
        <taxon>Bacteria</taxon>
        <taxon>Bacillati</taxon>
        <taxon>Bacillota</taxon>
        <taxon>Clostridia</taxon>
        <taxon>Eubacteriales</taxon>
        <taxon>Desulfocucumaceae</taxon>
        <taxon>Desulfocucumis</taxon>
    </lineage>
</organism>
<dbReference type="InterPro" id="IPR023091">
    <property type="entry name" value="MetalPrtase_cat_dom_sf_prd"/>
</dbReference>
<comment type="caution">
    <text evidence="10">The sequence shown here is derived from an EMBL/GenBank/DDBJ whole genome shotgun (WGS) entry which is preliminary data.</text>
</comment>
<keyword evidence="9" id="KW-0963">Cytoplasm</keyword>
<dbReference type="EMBL" id="BFAV01000119">
    <property type="protein sequence ID" value="GBF33761.1"/>
    <property type="molecule type" value="Genomic_DNA"/>
</dbReference>
<dbReference type="Pfam" id="PF02130">
    <property type="entry name" value="YbeY"/>
    <property type="match status" value="1"/>
</dbReference>
<dbReference type="InterPro" id="IPR002036">
    <property type="entry name" value="YbeY"/>
</dbReference>
<comment type="cofactor">
    <cofactor evidence="9">
        <name>Zn(2+)</name>
        <dbReference type="ChEBI" id="CHEBI:29105"/>
    </cofactor>
    <text evidence="9">Binds 1 zinc ion.</text>
</comment>
<protein>
    <recommendedName>
        <fullName evidence="9">Endoribonuclease YbeY</fullName>
        <ecNumber evidence="9">3.1.-.-</ecNumber>
    </recommendedName>
</protein>
<dbReference type="GO" id="GO:0008270">
    <property type="term" value="F:zinc ion binding"/>
    <property type="evidence" value="ECO:0007669"/>
    <property type="project" value="UniProtKB-UniRule"/>
</dbReference>